<organism evidence="11">
    <name type="scientific">Flexilinea flocculi</name>
    <dbReference type="NCBI Taxonomy" id="1678840"/>
    <lineage>
        <taxon>Bacteria</taxon>
        <taxon>Bacillati</taxon>
        <taxon>Chloroflexota</taxon>
        <taxon>Anaerolineae</taxon>
        <taxon>Anaerolineales</taxon>
        <taxon>Anaerolineaceae</taxon>
        <taxon>Flexilinea</taxon>
    </lineage>
</organism>
<evidence type="ECO:0000256" key="7">
    <source>
        <dbReference type="ARBA" id="ARBA00022824"/>
    </source>
</evidence>
<feature type="transmembrane region" description="Helical" evidence="10">
    <location>
        <begin position="331"/>
        <end position="348"/>
    </location>
</feature>
<dbReference type="RefSeq" id="WP_062279463.1">
    <property type="nucleotide sequence ID" value="NZ_DF968181.1"/>
</dbReference>
<evidence type="ECO:0000313" key="12">
    <source>
        <dbReference type="Proteomes" id="UP000053370"/>
    </source>
</evidence>
<feature type="transmembrane region" description="Helical" evidence="10">
    <location>
        <begin position="377"/>
        <end position="399"/>
    </location>
</feature>
<comment type="pathway">
    <text evidence="2">Glycolipid biosynthesis; glycosylphosphatidylinositol-anchor biosynthesis.</text>
</comment>
<feature type="transmembrane region" description="Helical" evidence="10">
    <location>
        <begin position="245"/>
        <end position="265"/>
    </location>
</feature>
<dbReference type="GO" id="GO:0004376">
    <property type="term" value="F:GPI mannosyltransferase activity"/>
    <property type="evidence" value="ECO:0007669"/>
    <property type="project" value="InterPro"/>
</dbReference>
<dbReference type="STRING" id="1678840.ATC1_13271"/>
<keyword evidence="4 11" id="KW-0328">Glycosyltransferase</keyword>
<dbReference type="GO" id="GO:0000009">
    <property type="term" value="F:alpha-1,6-mannosyltransferase activity"/>
    <property type="evidence" value="ECO:0007669"/>
    <property type="project" value="InterPro"/>
</dbReference>
<gene>
    <name evidence="11" type="ORF">ATC1_13271</name>
</gene>
<accession>A0A0S7BPL9</accession>
<keyword evidence="5 11" id="KW-0808">Transferase</keyword>
<dbReference type="GO" id="GO:0016020">
    <property type="term" value="C:membrane"/>
    <property type="evidence" value="ECO:0007669"/>
    <property type="project" value="GOC"/>
</dbReference>
<keyword evidence="8 10" id="KW-1133">Transmembrane helix</keyword>
<dbReference type="Proteomes" id="UP000053370">
    <property type="component" value="Unassembled WGS sequence"/>
</dbReference>
<dbReference type="EMBL" id="DF968181">
    <property type="protein sequence ID" value="GAP40299.1"/>
    <property type="molecule type" value="Genomic_DNA"/>
</dbReference>
<dbReference type="InterPro" id="IPR007315">
    <property type="entry name" value="PIG-V/Gpi18"/>
</dbReference>
<dbReference type="PANTHER" id="PTHR12468">
    <property type="entry name" value="GPI MANNOSYLTRANSFERASE 2"/>
    <property type="match status" value="1"/>
</dbReference>
<reference evidence="11" key="1">
    <citation type="journal article" date="2015" name="Genome Announc.">
        <title>Draft Genome Sequence of Anaerolineae Strain TC1, a Novel Isolate from a Methanogenic Wastewater Treatment System.</title>
        <authorList>
            <person name="Matsuura N."/>
            <person name="Tourlousse D.M."/>
            <person name="Sun L."/>
            <person name="Toyonaga M."/>
            <person name="Kuroda K."/>
            <person name="Ohashi A."/>
            <person name="Cruz R."/>
            <person name="Yamaguchi T."/>
            <person name="Sekiguchi Y."/>
        </authorList>
    </citation>
    <scope>NUCLEOTIDE SEQUENCE [LARGE SCALE GENOMIC DNA]</scope>
    <source>
        <strain evidence="11">TC1</strain>
    </source>
</reference>
<evidence type="ECO:0000256" key="4">
    <source>
        <dbReference type="ARBA" id="ARBA00022676"/>
    </source>
</evidence>
<dbReference type="OrthoDB" id="2379640at2"/>
<dbReference type="GO" id="GO:0006506">
    <property type="term" value="P:GPI anchor biosynthetic process"/>
    <property type="evidence" value="ECO:0007669"/>
    <property type="project" value="UniProtKB-UniPathway"/>
</dbReference>
<evidence type="ECO:0000256" key="9">
    <source>
        <dbReference type="ARBA" id="ARBA00023136"/>
    </source>
</evidence>
<keyword evidence="3" id="KW-0337">GPI-anchor biosynthesis</keyword>
<dbReference type="GO" id="GO:0031501">
    <property type="term" value="C:mannosyltransferase complex"/>
    <property type="evidence" value="ECO:0007669"/>
    <property type="project" value="TreeGrafter"/>
</dbReference>
<comment type="subcellular location">
    <subcellularLocation>
        <location evidence="1">Endoplasmic reticulum membrane</location>
        <topology evidence="1">Multi-pass membrane protein</topology>
    </subcellularLocation>
</comment>
<proteinExistence type="predicted"/>
<keyword evidence="9 10" id="KW-0472">Membrane</keyword>
<evidence type="ECO:0000256" key="5">
    <source>
        <dbReference type="ARBA" id="ARBA00022679"/>
    </source>
</evidence>
<evidence type="ECO:0000256" key="1">
    <source>
        <dbReference type="ARBA" id="ARBA00004477"/>
    </source>
</evidence>
<evidence type="ECO:0000256" key="3">
    <source>
        <dbReference type="ARBA" id="ARBA00022502"/>
    </source>
</evidence>
<dbReference type="UniPathway" id="UPA00196"/>
<evidence type="ECO:0000256" key="6">
    <source>
        <dbReference type="ARBA" id="ARBA00022692"/>
    </source>
</evidence>
<keyword evidence="12" id="KW-1185">Reference proteome</keyword>
<sequence>MTSSKIARKIKDTAAIQWIRSHQVVFIRILESWCLSRALLLIIAWFSPYFAGNPIYQKYIDQGYFLSPKWWIDIWCRWDSKWYLSIVQYGYTIPQDISSQYSNIAFFPLYPYLIKIFTFWLPDSLQTESFFLLTGLMISNICFILALFGLYELGKTLFGEESAKKAILLYLCIPAGFYFSAFYTESLFLFLIVFSLVFAEKNEWRAAGFFSMFAALTRPHGILILIPLGWIYLSKKNWKFRSIRSDICWLLLAPMGILVFFFGLYRLTGNFFVFFEAQGSWGRSIGVSFFSSYFEPLFNRFNRIAVIDTLMITLSFILSIVLLIKIPQKAYGIYALCATLILILTGNLFSMTRYTAAIFPIFLFAGHFLSNQKVFTAICGIFIILQILFFSGWINYYWIA</sequence>
<name>A0A0S7BPL9_9CHLR</name>
<feature type="transmembrane region" description="Helical" evidence="10">
    <location>
        <begin position="209"/>
        <end position="233"/>
    </location>
</feature>
<evidence type="ECO:0000313" key="11">
    <source>
        <dbReference type="EMBL" id="GAP40299.1"/>
    </source>
</evidence>
<dbReference type="PANTHER" id="PTHR12468:SF2">
    <property type="entry name" value="GPI MANNOSYLTRANSFERASE 2"/>
    <property type="match status" value="1"/>
</dbReference>
<evidence type="ECO:0000256" key="2">
    <source>
        <dbReference type="ARBA" id="ARBA00004687"/>
    </source>
</evidence>
<keyword evidence="7" id="KW-0256">Endoplasmic reticulum</keyword>
<protein>
    <submittedName>
        <fullName evidence="11">Mannosyltransferase</fullName>
    </submittedName>
</protein>
<evidence type="ECO:0000256" key="8">
    <source>
        <dbReference type="ARBA" id="ARBA00022989"/>
    </source>
</evidence>
<evidence type="ECO:0000256" key="10">
    <source>
        <dbReference type="SAM" id="Phobius"/>
    </source>
</evidence>
<feature type="transmembrane region" description="Helical" evidence="10">
    <location>
        <begin position="304"/>
        <end position="324"/>
    </location>
</feature>
<keyword evidence="6 10" id="KW-0812">Transmembrane</keyword>
<feature type="transmembrane region" description="Helical" evidence="10">
    <location>
        <begin position="130"/>
        <end position="154"/>
    </location>
</feature>
<feature type="transmembrane region" description="Helical" evidence="10">
    <location>
        <begin position="166"/>
        <end position="197"/>
    </location>
</feature>
<dbReference type="AlphaFoldDB" id="A0A0S7BPL9"/>